<keyword evidence="5" id="KW-0812">Transmembrane</keyword>
<dbReference type="SUPFAM" id="SSF161045">
    <property type="entry name" value="Cytochrome b559 subunits"/>
    <property type="match status" value="1"/>
</dbReference>
<evidence type="ECO:0000259" key="14">
    <source>
        <dbReference type="Pfam" id="PF00283"/>
    </source>
</evidence>
<organism evidence="16">
    <name type="scientific">Selaginella hainanensis</name>
    <dbReference type="NCBI Taxonomy" id="2547368"/>
    <lineage>
        <taxon>Eukaryota</taxon>
        <taxon>Viridiplantae</taxon>
        <taxon>Streptophyta</taxon>
        <taxon>Embryophyta</taxon>
        <taxon>Tracheophyta</taxon>
        <taxon>Lycopodiopsida</taxon>
        <taxon>Selaginellales</taxon>
        <taxon>Selaginellaceae</taxon>
        <taxon>Selaginella</taxon>
    </lineage>
</organism>
<comment type="function">
    <text evidence="13">This b-type cytochrome is tightly associated with the reaction center of photosystem II (PSII). PSII is a light-driven water:plastoquinone oxidoreductase that uses light energy to abstract electrons from H(2)O, generating O(2) and a proton gradient subsequently used for ATP formation. It consists of a core antenna complex that captures photons, and an electron transfer chain that converts photonic excitation into a charge separation.</text>
</comment>
<evidence type="ECO:0000256" key="4">
    <source>
        <dbReference type="ARBA" id="ARBA00022617"/>
    </source>
</evidence>
<feature type="domain" description="Photosystem II cytochrome b559 N-terminal" evidence="14">
    <location>
        <begin position="6"/>
        <end position="34"/>
    </location>
</feature>
<evidence type="ECO:0000256" key="10">
    <source>
        <dbReference type="ARBA" id="ARBA00023136"/>
    </source>
</evidence>
<dbReference type="InterPro" id="IPR013081">
    <property type="entry name" value="PSII_cyt_b559_N"/>
</dbReference>
<evidence type="ECO:0000256" key="3">
    <source>
        <dbReference type="ARBA" id="ARBA00022531"/>
    </source>
</evidence>
<keyword evidence="7 13" id="KW-0249">Electron transport</keyword>
<dbReference type="PROSITE" id="PS00537">
    <property type="entry name" value="CYTOCHROME_B559"/>
    <property type="match status" value="1"/>
</dbReference>
<sequence length="84" mass="9127">MSGSTGERPFADIVTSIRYRVIHSITIPPLSIAGWLFVSTGSAYDVSGSPRPNEYSTESRRDIPLITGRFDSSEQIDGFTGSSQ</sequence>
<evidence type="ECO:0000256" key="11">
    <source>
        <dbReference type="ARBA" id="ARBA00023276"/>
    </source>
</evidence>
<evidence type="ECO:0000256" key="8">
    <source>
        <dbReference type="ARBA" id="ARBA00022989"/>
    </source>
</evidence>
<evidence type="ECO:0000256" key="2">
    <source>
        <dbReference type="ARBA" id="ARBA00022448"/>
    </source>
</evidence>
<evidence type="ECO:0000256" key="12">
    <source>
        <dbReference type="RuleBase" id="RU000619"/>
    </source>
</evidence>
<dbReference type="GO" id="GO:0046872">
    <property type="term" value="F:metal ion binding"/>
    <property type="evidence" value="ECO:0007669"/>
    <property type="project" value="UniProtKB-KW"/>
</dbReference>
<dbReference type="GO" id="GO:0009535">
    <property type="term" value="C:chloroplast thylakoid membrane"/>
    <property type="evidence" value="ECO:0007669"/>
    <property type="project" value="UniProtKB-SubCell"/>
</dbReference>
<comment type="similarity">
    <text evidence="13">Belongs to the PsbE/PsbF family.</text>
</comment>
<dbReference type="AlphaFoldDB" id="A0A482CFV4"/>
<evidence type="ECO:0000256" key="6">
    <source>
        <dbReference type="ARBA" id="ARBA00022723"/>
    </source>
</evidence>
<dbReference type="InterPro" id="IPR013082">
    <property type="entry name" value="PSII_cytb559_asu_lum"/>
</dbReference>
<evidence type="ECO:0000256" key="7">
    <source>
        <dbReference type="ARBA" id="ARBA00022982"/>
    </source>
</evidence>
<evidence type="ECO:0000256" key="13">
    <source>
        <dbReference type="RuleBase" id="RU004529"/>
    </source>
</evidence>
<keyword evidence="4 13" id="KW-0349">Heme</keyword>
<keyword evidence="9 13" id="KW-0408">Iron</keyword>
<evidence type="ECO:0000256" key="5">
    <source>
        <dbReference type="ARBA" id="ARBA00022692"/>
    </source>
</evidence>
<dbReference type="EMBL" id="MH598533">
    <property type="protein sequence ID" value="QBL76110.1"/>
    <property type="molecule type" value="Genomic_DNA"/>
</dbReference>
<keyword evidence="3 13" id="KW-0602">Photosynthesis</keyword>
<dbReference type="PANTHER" id="PTHR33391">
    <property type="entry name" value="CYTOCHROME B559 SUBUNIT BETA-RELATED"/>
    <property type="match status" value="1"/>
</dbReference>
<dbReference type="InterPro" id="IPR006217">
    <property type="entry name" value="PSII_cyt_b559_asu"/>
</dbReference>
<keyword evidence="8" id="KW-1133">Transmembrane helix</keyword>
<feature type="domain" description="Photosystem II cytochrome b559 alpha subunit lumenal region" evidence="15">
    <location>
        <begin position="43"/>
        <end position="80"/>
    </location>
</feature>
<accession>A0A482CFV4</accession>
<keyword evidence="11 13" id="KW-0604">Photosystem II</keyword>
<keyword evidence="6 13" id="KW-0479">Metal-binding</keyword>
<proteinExistence type="inferred from homology"/>
<dbReference type="NCBIfam" id="TIGR01332">
    <property type="entry name" value="cyt_b559_alpha"/>
    <property type="match status" value="1"/>
</dbReference>
<dbReference type="InterPro" id="IPR006216">
    <property type="entry name" value="PSII_cyt_b559_CS"/>
</dbReference>
<name>A0A482CFV4_9TRAC</name>
<comment type="subcellular location">
    <subcellularLocation>
        <location evidence="1">Membrane</location>
        <topology evidence="1">Single-pass membrane protein</topology>
    </subcellularLocation>
    <subcellularLocation>
        <location evidence="13">Plastid</location>
        <location evidence="13">Chloroplast thylakoid membrane</location>
        <topology evidence="13">Single-pass membrane protein</topology>
    </subcellularLocation>
</comment>
<dbReference type="PIRSF" id="PIRSF000036">
    <property type="entry name" value="PsbE"/>
    <property type="match status" value="1"/>
</dbReference>
<reference evidence="16" key="1">
    <citation type="submission" date="2018-07" db="EMBL/GenBank/DDBJ databases">
        <authorList>
            <person name="Zhang H."/>
            <person name="Zhang X."/>
        </authorList>
    </citation>
    <scope>NUCLEOTIDE SEQUENCE</scope>
</reference>
<dbReference type="GO" id="GO:0009539">
    <property type="term" value="C:photosystem II reaction center"/>
    <property type="evidence" value="ECO:0007669"/>
    <property type="project" value="InterPro"/>
</dbReference>
<dbReference type="GO" id="GO:0020037">
    <property type="term" value="F:heme binding"/>
    <property type="evidence" value="ECO:0007669"/>
    <property type="project" value="InterPro"/>
</dbReference>
<evidence type="ECO:0000256" key="9">
    <source>
        <dbReference type="ARBA" id="ARBA00023004"/>
    </source>
</evidence>
<reference evidence="16" key="2">
    <citation type="journal article" date="2019" name="J. ISSAAS">
        <title>The Unique Evolutionary Trajectory 1 and Dynamic Conformations of DR and IR/DR-coexisting Plastomes of the Early Vascular Plant Selaginellaceae (Lycophyte).</title>
        <authorList>
            <person name="Zhang H.-R."/>
            <person name="Xiang Q.-P."/>
            <person name="Zhang X.-C."/>
        </authorList>
    </citation>
    <scope>NUCLEOTIDE SEQUENCE</scope>
</reference>
<dbReference type="GeneID" id="39721326"/>
<dbReference type="GO" id="GO:0009767">
    <property type="term" value="P:photosynthetic electron transport chain"/>
    <property type="evidence" value="ECO:0007669"/>
    <property type="project" value="InterPro"/>
</dbReference>
<dbReference type="Pfam" id="PF00283">
    <property type="entry name" value="Cytochrom_B559"/>
    <property type="match status" value="1"/>
</dbReference>
<dbReference type="InterPro" id="IPR037025">
    <property type="entry name" value="PSII_cyt_b559_asu_sf"/>
</dbReference>
<gene>
    <name evidence="16" type="primary">psbE</name>
</gene>
<geneLocation type="chloroplast" evidence="16"/>
<dbReference type="RefSeq" id="YP_009589529.1">
    <property type="nucleotide sequence ID" value="NC_041642.1"/>
</dbReference>
<protein>
    <recommendedName>
        <fullName evidence="12">Cytochrome b559 subunit alpha</fullName>
    </recommendedName>
    <alternativeName>
        <fullName evidence="13">PSII reaction center subunit V</fullName>
    </alternativeName>
</protein>
<keyword evidence="13 16" id="KW-0150">Chloroplast</keyword>
<dbReference type="PANTHER" id="PTHR33391:SF9">
    <property type="entry name" value="CYTOCHROME B559 SUBUNIT BETA-RELATED"/>
    <property type="match status" value="1"/>
</dbReference>
<evidence type="ECO:0000313" key="16">
    <source>
        <dbReference type="EMBL" id="QBL76110.1"/>
    </source>
</evidence>
<evidence type="ECO:0000259" key="15">
    <source>
        <dbReference type="Pfam" id="PF00284"/>
    </source>
</evidence>
<keyword evidence="16" id="KW-0934">Plastid</keyword>
<keyword evidence="2 13" id="KW-0813">Transport</keyword>
<evidence type="ECO:0000256" key="1">
    <source>
        <dbReference type="ARBA" id="ARBA00004167"/>
    </source>
</evidence>
<dbReference type="Pfam" id="PF00284">
    <property type="entry name" value="Cytochrom_B559a"/>
    <property type="match status" value="1"/>
</dbReference>
<comment type="subunit">
    <text evidence="13">Heterodimer of an alpha subunit and a beta subunit.</text>
</comment>
<dbReference type="Gene3D" id="1.20.5.860">
    <property type="entry name" value="Photosystem II cytochrome b559, alpha subunit"/>
    <property type="match status" value="1"/>
</dbReference>
<keyword evidence="10" id="KW-0472">Membrane</keyword>